<keyword evidence="2" id="KW-0813">Transport</keyword>
<dbReference type="PIRSF" id="PIRSF002741">
    <property type="entry name" value="MppA"/>
    <property type="match status" value="1"/>
</dbReference>
<dbReference type="PANTHER" id="PTHR30290">
    <property type="entry name" value="PERIPLASMIC BINDING COMPONENT OF ABC TRANSPORTER"/>
    <property type="match status" value="1"/>
</dbReference>
<dbReference type="CDD" id="cd08498">
    <property type="entry name" value="PBP2_NikA_DppA_OppA_like_2"/>
    <property type="match status" value="1"/>
</dbReference>
<comment type="caution">
    <text evidence="6">The sequence shown here is derived from an EMBL/GenBank/DDBJ whole genome shotgun (WGS) entry which is preliminary data.</text>
</comment>
<dbReference type="EMBL" id="JAQQXT010000003">
    <property type="protein sequence ID" value="MDC8771356.1"/>
    <property type="molecule type" value="Genomic_DNA"/>
</dbReference>
<dbReference type="Gene3D" id="3.90.76.10">
    <property type="entry name" value="Dipeptide-binding Protein, Domain 1"/>
    <property type="match status" value="1"/>
</dbReference>
<dbReference type="Proteomes" id="UP001221189">
    <property type="component" value="Unassembled WGS sequence"/>
</dbReference>
<dbReference type="PROSITE" id="PS51257">
    <property type="entry name" value="PROKAR_LIPOPROTEIN"/>
    <property type="match status" value="1"/>
</dbReference>
<organism evidence="6 7">
    <name type="scientific">Roseateles albus</name>
    <dbReference type="NCBI Taxonomy" id="2987525"/>
    <lineage>
        <taxon>Bacteria</taxon>
        <taxon>Pseudomonadati</taxon>
        <taxon>Pseudomonadota</taxon>
        <taxon>Betaproteobacteria</taxon>
        <taxon>Burkholderiales</taxon>
        <taxon>Sphaerotilaceae</taxon>
        <taxon>Roseateles</taxon>
    </lineage>
</organism>
<dbReference type="SUPFAM" id="SSF53850">
    <property type="entry name" value="Periplasmic binding protein-like II"/>
    <property type="match status" value="1"/>
</dbReference>
<evidence type="ECO:0000256" key="3">
    <source>
        <dbReference type="ARBA" id="ARBA00022729"/>
    </source>
</evidence>
<name>A0ABT5KBP6_9BURK</name>
<dbReference type="Pfam" id="PF00496">
    <property type="entry name" value="SBP_bac_5"/>
    <property type="match status" value="1"/>
</dbReference>
<dbReference type="InterPro" id="IPR000914">
    <property type="entry name" value="SBP_5_dom"/>
</dbReference>
<accession>A0ABT5KBP6</accession>
<dbReference type="Gene3D" id="3.40.190.10">
    <property type="entry name" value="Periplasmic binding protein-like II"/>
    <property type="match status" value="1"/>
</dbReference>
<dbReference type="PANTHER" id="PTHR30290:SF9">
    <property type="entry name" value="OLIGOPEPTIDE-BINDING PROTEIN APPA"/>
    <property type="match status" value="1"/>
</dbReference>
<keyword evidence="3 4" id="KW-0732">Signal</keyword>
<reference evidence="6 7" key="1">
    <citation type="submission" date="2022-10" db="EMBL/GenBank/DDBJ databases">
        <title>Paucibacter sp. hw1 Genome sequencing.</title>
        <authorList>
            <person name="Park S."/>
        </authorList>
    </citation>
    <scope>NUCLEOTIDE SEQUENCE [LARGE SCALE GENOMIC DNA]</scope>
    <source>
        <strain evidence="7">hw1</strain>
    </source>
</reference>
<feature type="domain" description="Solute-binding protein family 5" evidence="5">
    <location>
        <begin position="71"/>
        <end position="446"/>
    </location>
</feature>
<gene>
    <name evidence="6" type="ORF">PRZ03_07210</name>
</gene>
<evidence type="ECO:0000259" key="5">
    <source>
        <dbReference type="Pfam" id="PF00496"/>
    </source>
</evidence>
<evidence type="ECO:0000256" key="4">
    <source>
        <dbReference type="SAM" id="SignalP"/>
    </source>
</evidence>
<evidence type="ECO:0000313" key="6">
    <source>
        <dbReference type="EMBL" id="MDC8771356.1"/>
    </source>
</evidence>
<feature type="chain" id="PRO_5045210210" evidence="4">
    <location>
        <begin position="29"/>
        <end position="538"/>
    </location>
</feature>
<dbReference type="InterPro" id="IPR039424">
    <property type="entry name" value="SBP_5"/>
</dbReference>
<sequence>MNQMRKSNLVISAALAAGLALSSCFSSAQTLRWASAGDPLTLDPYAQNETLTNTVNGQIYEFLVTRDKQLKLVPQLATEWKQTGPQKWLLKLRPGVKFHDGRAFTADDVVFSIQRARQPSSQIAMYANAVGEPRRVDDLTVEFNLPQVNPIFLQHLSTLYIMSRGWAEANKATKTQDFANKEESYAAFHANGTGPFILVSRAPDSKTVFKRNPNYWGQIEGNVQEVIYTPIKSEATRTAALISGEVDFVLDPAPRDLARLAQSSGLKIISGPENRIIFIGLDQGRDELLSGRPKGKNPFKDVRVRRALYQAIDIETIKTRLMDGQAAPTGAMVPSPLGSFNDPALEARLPFDLAAAKKLLNEAGYASGFEFTLDCPNNRYVNDERICMTLASQWAKLGLKVKVNAQPKALFFNKIEKLDTSAYLFGWGGAITDPESIFTSHFRNRGDKGVDKGVGEYNRGNFKDDELDAVVAASSREPDEVKRQQLIKQALKRMAEQLHYIPLHRQYIPWAARSNVTVVHRPDNWLEWRWITVAPAPK</sequence>
<feature type="signal peptide" evidence="4">
    <location>
        <begin position="1"/>
        <end position="28"/>
    </location>
</feature>
<evidence type="ECO:0000256" key="2">
    <source>
        <dbReference type="ARBA" id="ARBA00022448"/>
    </source>
</evidence>
<evidence type="ECO:0000256" key="1">
    <source>
        <dbReference type="ARBA" id="ARBA00005695"/>
    </source>
</evidence>
<proteinExistence type="inferred from homology"/>
<evidence type="ECO:0000313" key="7">
    <source>
        <dbReference type="Proteomes" id="UP001221189"/>
    </source>
</evidence>
<protein>
    <submittedName>
        <fullName evidence="6">ABC transporter substrate-binding protein</fullName>
    </submittedName>
</protein>
<comment type="similarity">
    <text evidence="1">Belongs to the bacterial solute-binding protein 5 family.</text>
</comment>
<dbReference type="InterPro" id="IPR030678">
    <property type="entry name" value="Peptide/Ni-bd"/>
</dbReference>
<dbReference type="Gene3D" id="3.10.105.10">
    <property type="entry name" value="Dipeptide-binding Protein, Domain 3"/>
    <property type="match status" value="1"/>
</dbReference>
<keyword evidence="7" id="KW-1185">Reference proteome</keyword>